<evidence type="ECO:0000256" key="1">
    <source>
        <dbReference type="SAM" id="MobiDB-lite"/>
    </source>
</evidence>
<organism evidence="2">
    <name type="scientific">Panicum hallii</name>
    <dbReference type="NCBI Taxonomy" id="206008"/>
    <lineage>
        <taxon>Eukaryota</taxon>
        <taxon>Viridiplantae</taxon>
        <taxon>Streptophyta</taxon>
        <taxon>Embryophyta</taxon>
        <taxon>Tracheophyta</taxon>
        <taxon>Spermatophyta</taxon>
        <taxon>Magnoliopsida</taxon>
        <taxon>Liliopsida</taxon>
        <taxon>Poales</taxon>
        <taxon>Poaceae</taxon>
        <taxon>PACMAD clade</taxon>
        <taxon>Panicoideae</taxon>
        <taxon>Panicodae</taxon>
        <taxon>Paniceae</taxon>
        <taxon>Panicinae</taxon>
        <taxon>Panicum</taxon>
        <taxon>Panicum sect. Panicum</taxon>
    </lineage>
</organism>
<sequence length="131" mass="14729">MAMVMDSWTKNKLGVHREYDHGPSILAGPARPRDGGATDEPPTVSRFMSSMPKVDLTATLDLLHLIIAPADGWFVHQNPHQIPSVLDSESTHARVQQFQENDYCSKSCPLDQELAQKAPWYRSAEIRHLHT</sequence>
<name>A0A2T8JEN7_9POAL</name>
<dbReference type="EMBL" id="CM008049">
    <property type="protein sequence ID" value="PVH48394.1"/>
    <property type="molecule type" value="Genomic_DNA"/>
</dbReference>
<reference evidence="2" key="1">
    <citation type="submission" date="2018-04" db="EMBL/GenBank/DDBJ databases">
        <title>WGS assembly of Panicum hallii.</title>
        <authorList>
            <person name="Lovell J."/>
            <person name="Jenkins J."/>
            <person name="Lowry D."/>
            <person name="Mamidi S."/>
            <person name="Sreedasyam A."/>
            <person name="Weng X."/>
            <person name="Barry K."/>
            <person name="Bonette J."/>
            <person name="Campitelli B."/>
            <person name="Daum C."/>
            <person name="Gordon S."/>
            <person name="Gould B."/>
            <person name="Lipzen A."/>
            <person name="Macqueen A."/>
            <person name="Palacio-Mejia J."/>
            <person name="Plott C."/>
            <person name="Shakirov E."/>
            <person name="Shu S."/>
            <person name="Yoshinaga Y."/>
            <person name="Zane M."/>
            <person name="Rokhsar D."/>
            <person name="Grimwood J."/>
            <person name="Schmutz J."/>
            <person name="Juenger T."/>
        </authorList>
    </citation>
    <scope>NUCLEOTIDE SEQUENCE [LARGE SCALE GENOMIC DNA]</scope>
    <source>
        <strain evidence="2">FIL2</strain>
    </source>
</reference>
<proteinExistence type="predicted"/>
<gene>
    <name evidence="2" type="ORF">PAHAL_4G322700</name>
</gene>
<accession>A0A2T8JEN7</accession>
<protein>
    <submittedName>
        <fullName evidence="2">Uncharacterized protein</fullName>
    </submittedName>
</protein>
<dbReference type="Proteomes" id="UP000243499">
    <property type="component" value="Chromosome 4"/>
</dbReference>
<dbReference type="AlphaFoldDB" id="A0A2T8JEN7"/>
<dbReference type="Gramene" id="PVH48394">
    <property type="protein sequence ID" value="PVH48394"/>
    <property type="gene ID" value="PAHAL_4G322700"/>
</dbReference>
<feature type="region of interest" description="Disordered" evidence="1">
    <location>
        <begin position="19"/>
        <end position="46"/>
    </location>
</feature>
<evidence type="ECO:0000313" key="2">
    <source>
        <dbReference type="EMBL" id="PVH48394.1"/>
    </source>
</evidence>